<dbReference type="EMBL" id="CP002541">
    <property type="protein sequence ID" value="ADY14193.1"/>
    <property type="molecule type" value="Genomic_DNA"/>
</dbReference>
<dbReference type="HOGENOM" id="CLU_769256_0_0_12"/>
<dbReference type="GO" id="GO:0007165">
    <property type="term" value="P:signal transduction"/>
    <property type="evidence" value="ECO:0007669"/>
    <property type="project" value="InterPro"/>
</dbReference>
<dbReference type="PROSITE" id="PS50104">
    <property type="entry name" value="TIR"/>
    <property type="match status" value="1"/>
</dbReference>
<evidence type="ECO:0000259" key="1">
    <source>
        <dbReference type="PROSITE" id="PS50104"/>
    </source>
</evidence>
<keyword evidence="3" id="KW-1185">Reference proteome</keyword>
<dbReference type="Pfam" id="PF13676">
    <property type="entry name" value="TIR_2"/>
    <property type="match status" value="1"/>
</dbReference>
<dbReference type="KEGG" id="sbu:SpiBuddy_2378"/>
<dbReference type="InterPro" id="IPR000157">
    <property type="entry name" value="TIR_dom"/>
</dbReference>
<dbReference type="InterPro" id="IPR035897">
    <property type="entry name" value="Toll_tir_struct_dom_sf"/>
</dbReference>
<accession>F0RRE1</accession>
<gene>
    <name evidence="2" type="ordered locus">SpiBuddy_2378</name>
</gene>
<sequence>MNEQNIKFELPKKIDTCLKILSKQFQKQGRKDLQEIVVNSIPRIQTGWSFDNWNGGTYGHALYLAVPEIIYPNNADDKTELQDQITKAINKVHDIQNELIAEVFIETQEGSEVIDWRKESGLLLPNKRVISAPVTERIWGDKGFRVFLSHKTEVKKETAQLKAKLKLFGISCFVAHEDIDPTQEWQTEIENALNTMDSFIALLTGSFHDSNWTDQEVGFAFGRGVPIISVRLERDPYGFIGKFQALSSTWIGAPDKIVQILIKNDAMVNAYIEAIKDCTNYDESNKLSELLPYIEKLSQNQIDNIIDAFNSNSQINESYGFNGRKPTKYGEGLVYHLNRVSKIDFKLTQWNQIERLNDVK</sequence>
<reference evidence="3" key="1">
    <citation type="submission" date="2011-02" db="EMBL/GenBank/DDBJ databases">
        <title>Complete sequence of Spirochaeta sp. Buddy.</title>
        <authorList>
            <person name="Lucas S."/>
            <person name="Copeland A."/>
            <person name="Lapidus A."/>
            <person name="Cheng J.-F."/>
            <person name="Goodwin L."/>
            <person name="Pitluck S."/>
            <person name="Zeytun A."/>
            <person name="Detter J.C."/>
            <person name="Han C."/>
            <person name="Tapia R."/>
            <person name="Land M."/>
            <person name="Hauser L."/>
            <person name="Kyrpides N."/>
            <person name="Ivanova N."/>
            <person name="Mikhailova N."/>
            <person name="Pagani I."/>
            <person name="Ritalahti K.M."/>
            <person name="Loeffler F.E."/>
            <person name="Woyke T."/>
        </authorList>
    </citation>
    <scope>NUCLEOTIDE SEQUENCE [LARGE SCALE GENOMIC DNA]</scope>
    <source>
        <strain evidence="3">ATCC BAA-1886 / DSM 22777 / Buddy</strain>
    </source>
</reference>
<name>F0RRE1_SPHGB</name>
<organism evidence="2 3">
    <name type="scientific">Sphaerochaeta globosa (strain ATCC BAA-1886 / DSM 22777 / Buddy)</name>
    <name type="common">Spirochaeta sp. (strain Buddy)</name>
    <dbReference type="NCBI Taxonomy" id="158189"/>
    <lineage>
        <taxon>Bacteria</taxon>
        <taxon>Pseudomonadati</taxon>
        <taxon>Spirochaetota</taxon>
        <taxon>Spirochaetia</taxon>
        <taxon>Spirochaetales</taxon>
        <taxon>Sphaerochaetaceae</taxon>
        <taxon>Sphaerochaeta</taxon>
    </lineage>
</organism>
<dbReference type="Gene3D" id="3.40.50.10140">
    <property type="entry name" value="Toll/interleukin-1 receptor homology (TIR) domain"/>
    <property type="match status" value="1"/>
</dbReference>
<dbReference type="AlphaFoldDB" id="F0RRE1"/>
<dbReference type="RefSeq" id="WP_013608041.1">
    <property type="nucleotide sequence ID" value="NC_015152.1"/>
</dbReference>
<proteinExistence type="predicted"/>
<feature type="domain" description="TIR" evidence="1">
    <location>
        <begin position="142"/>
        <end position="268"/>
    </location>
</feature>
<evidence type="ECO:0000313" key="2">
    <source>
        <dbReference type="EMBL" id="ADY14193.1"/>
    </source>
</evidence>
<protein>
    <recommendedName>
        <fullName evidence="1">TIR domain-containing protein</fullName>
    </recommendedName>
</protein>
<evidence type="ECO:0000313" key="3">
    <source>
        <dbReference type="Proteomes" id="UP000008466"/>
    </source>
</evidence>
<dbReference type="Proteomes" id="UP000008466">
    <property type="component" value="Chromosome"/>
</dbReference>
<dbReference type="eggNOG" id="ENOG502Z958">
    <property type="taxonomic scope" value="Bacteria"/>
</dbReference>
<dbReference type="SUPFAM" id="SSF52200">
    <property type="entry name" value="Toll/Interleukin receptor TIR domain"/>
    <property type="match status" value="1"/>
</dbReference>